<dbReference type="GO" id="GO:0005886">
    <property type="term" value="C:plasma membrane"/>
    <property type="evidence" value="ECO:0007669"/>
    <property type="project" value="UniProtKB-SubCell"/>
</dbReference>
<dbReference type="AlphaFoldDB" id="A0ABD5Y7A8"/>
<name>A0ABD5Y7A8_9EURY</name>
<evidence type="ECO:0000256" key="7">
    <source>
        <dbReference type="ARBA" id="ARBA00035585"/>
    </source>
</evidence>
<feature type="transmembrane region" description="Helical" evidence="8">
    <location>
        <begin position="102"/>
        <end position="122"/>
    </location>
</feature>
<protein>
    <recommendedName>
        <fullName evidence="8">Fluoride-specific ion channel FluC</fullName>
    </recommendedName>
</protein>
<evidence type="ECO:0000313" key="9">
    <source>
        <dbReference type="EMBL" id="MFC7141392.1"/>
    </source>
</evidence>
<keyword evidence="4 8" id="KW-1133">Transmembrane helix</keyword>
<dbReference type="Pfam" id="PF02537">
    <property type="entry name" value="CRCB"/>
    <property type="match status" value="1"/>
</dbReference>
<evidence type="ECO:0000256" key="6">
    <source>
        <dbReference type="ARBA" id="ARBA00035120"/>
    </source>
</evidence>
<keyword evidence="8" id="KW-0813">Transport</keyword>
<feature type="transmembrane region" description="Helical" evidence="8">
    <location>
        <begin position="40"/>
        <end position="58"/>
    </location>
</feature>
<feature type="transmembrane region" description="Helical" evidence="8">
    <location>
        <begin position="70"/>
        <end position="90"/>
    </location>
</feature>
<accession>A0ABD5Y7A8</accession>
<evidence type="ECO:0000256" key="3">
    <source>
        <dbReference type="ARBA" id="ARBA00022692"/>
    </source>
</evidence>
<evidence type="ECO:0000256" key="2">
    <source>
        <dbReference type="ARBA" id="ARBA00022475"/>
    </source>
</evidence>
<dbReference type="Proteomes" id="UP001596432">
    <property type="component" value="Unassembled WGS sequence"/>
</dbReference>
<gene>
    <name evidence="8" type="primary">fluC</name>
    <name evidence="8" type="synonym">crcB</name>
    <name evidence="9" type="ORF">ACFQMA_16330</name>
</gene>
<keyword evidence="5 8" id="KW-0472">Membrane</keyword>
<reference evidence="9 10" key="1">
    <citation type="journal article" date="2019" name="Int. J. Syst. Evol. Microbiol.">
        <title>The Global Catalogue of Microorganisms (GCM) 10K type strain sequencing project: providing services to taxonomists for standard genome sequencing and annotation.</title>
        <authorList>
            <consortium name="The Broad Institute Genomics Platform"/>
            <consortium name="The Broad Institute Genome Sequencing Center for Infectious Disease"/>
            <person name="Wu L."/>
            <person name="Ma J."/>
        </authorList>
    </citation>
    <scope>NUCLEOTIDE SEQUENCE [LARGE SCALE GENOMIC DNA]</scope>
    <source>
        <strain evidence="9 10">XZYJT29</strain>
    </source>
</reference>
<proteinExistence type="inferred from homology"/>
<dbReference type="GeneID" id="78821705"/>
<keyword evidence="8" id="KW-0406">Ion transport</keyword>
<keyword evidence="10" id="KW-1185">Reference proteome</keyword>
<dbReference type="RefSeq" id="WP_274322477.1">
    <property type="nucleotide sequence ID" value="NZ_CP118158.1"/>
</dbReference>
<evidence type="ECO:0000256" key="4">
    <source>
        <dbReference type="ARBA" id="ARBA00022989"/>
    </source>
</evidence>
<keyword evidence="3 8" id="KW-0812">Transmembrane</keyword>
<comment type="catalytic activity">
    <reaction evidence="7">
        <text>fluoride(in) = fluoride(out)</text>
        <dbReference type="Rhea" id="RHEA:76159"/>
        <dbReference type="ChEBI" id="CHEBI:17051"/>
    </reaction>
    <physiologicalReaction direction="left-to-right" evidence="7">
        <dbReference type="Rhea" id="RHEA:76160"/>
    </physiologicalReaction>
</comment>
<evidence type="ECO:0000256" key="8">
    <source>
        <dbReference type="HAMAP-Rule" id="MF_00454"/>
    </source>
</evidence>
<organism evidence="9 10">
    <name type="scientific">Halosimplex aquaticum</name>
    <dbReference type="NCBI Taxonomy" id="3026162"/>
    <lineage>
        <taxon>Archaea</taxon>
        <taxon>Methanobacteriati</taxon>
        <taxon>Methanobacteriota</taxon>
        <taxon>Stenosarchaea group</taxon>
        <taxon>Halobacteria</taxon>
        <taxon>Halobacteriales</taxon>
        <taxon>Haloarculaceae</taxon>
        <taxon>Halosimplex</taxon>
    </lineage>
</organism>
<sequence>MSATHVSARLQPLALVGVGGFAGAVARHLVALALPGAVPWGTLAANVLGSFALGVVLYEQRFAGALSGETRLIVGTGFLSSFTTYSTFAAETAGLAGGQAPVLAAANVAANYGLGFAGVLCGRRVARWLS</sequence>
<dbReference type="InterPro" id="IPR003691">
    <property type="entry name" value="FluC"/>
</dbReference>
<comment type="subcellular location">
    <subcellularLocation>
        <location evidence="1 8">Cell membrane</location>
        <topology evidence="1 8">Multi-pass membrane protein</topology>
    </subcellularLocation>
</comment>
<keyword evidence="8" id="KW-0407">Ion channel</keyword>
<feature type="transmembrane region" description="Helical" evidence="8">
    <location>
        <begin position="12"/>
        <end position="34"/>
    </location>
</feature>
<dbReference type="EMBL" id="JBHTAS010000001">
    <property type="protein sequence ID" value="MFC7141392.1"/>
    <property type="molecule type" value="Genomic_DNA"/>
</dbReference>
<evidence type="ECO:0000256" key="1">
    <source>
        <dbReference type="ARBA" id="ARBA00004651"/>
    </source>
</evidence>
<keyword evidence="2 8" id="KW-1003">Cell membrane</keyword>
<dbReference type="PANTHER" id="PTHR28259">
    <property type="entry name" value="FLUORIDE EXPORT PROTEIN 1-RELATED"/>
    <property type="match status" value="1"/>
</dbReference>
<dbReference type="HAMAP" id="MF_00454">
    <property type="entry name" value="FluC"/>
    <property type="match status" value="1"/>
</dbReference>
<evidence type="ECO:0000256" key="5">
    <source>
        <dbReference type="ARBA" id="ARBA00023136"/>
    </source>
</evidence>
<comment type="caution">
    <text evidence="8">Lacks conserved residue(s) required for the propagation of feature annotation.</text>
</comment>
<dbReference type="PANTHER" id="PTHR28259:SF1">
    <property type="entry name" value="FLUORIDE EXPORT PROTEIN 1-RELATED"/>
    <property type="match status" value="1"/>
</dbReference>
<comment type="caution">
    <text evidence="9">The sequence shown here is derived from an EMBL/GenBank/DDBJ whole genome shotgun (WGS) entry which is preliminary data.</text>
</comment>
<dbReference type="GO" id="GO:0140114">
    <property type="term" value="P:cellular detoxification of fluoride"/>
    <property type="evidence" value="ECO:0007669"/>
    <property type="project" value="UniProtKB-UniRule"/>
</dbReference>
<comment type="function">
    <text evidence="8">Fluoride-specific ion channel. Important for reducing fluoride concentration in the cell, thus reducing its toxicity.</text>
</comment>
<comment type="similarity">
    <text evidence="6 8">Belongs to the fluoride channel Fluc/FEX (TC 1.A.43) family.</text>
</comment>
<evidence type="ECO:0000313" key="10">
    <source>
        <dbReference type="Proteomes" id="UP001596432"/>
    </source>
</evidence>
<dbReference type="GO" id="GO:0062054">
    <property type="term" value="F:fluoride channel activity"/>
    <property type="evidence" value="ECO:0007669"/>
    <property type="project" value="UniProtKB-UniRule"/>
</dbReference>